<name>A0A2A6CCB3_PRIPA</name>
<accession>A0A2A6CCB3</accession>
<accession>A0A8R1USA9</accession>
<sequence length="123" mass="13732">MRIFLLFALFLVVVVTARVSNHPSFIQLPKSKSVVTGKPSKETARTIEHFQQAGRNEVRAQKDNKSKFLRDGCSSLPKGCSCIEGKDDNGNDIVRVYEGSKCFQYKANGFAKIQTEAEDAIEF</sequence>
<dbReference type="AlphaFoldDB" id="A0A2A6CCB3"/>
<gene>
    <name evidence="1" type="primary">WBGene00277785</name>
</gene>
<evidence type="ECO:0000313" key="2">
    <source>
        <dbReference type="Proteomes" id="UP000005239"/>
    </source>
</evidence>
<reference evidence="1" key="2">
    <citation type="submission" date="2022-06" db="UniProtKB">
        <authorList>
            <consortium name="EnsemblMetazoa"/>
        </authorList>
    </citation>
    <scope>IDENTIFICATION</scope>
    <source>
        <strain evidence="1">PS312</strain>
    </source>
</reference>
<keyword evidence="2" id="KW-1185">Reference proteome</keyword>
<proteinExistence type="predicted"/>
<dbReference type="Proteomes" id="UP000005239">
    <property type="component" value="Unassembled WGS sequence"/>
</dbReference>
<evidence type="ECO:0000313" key="1">
    <source>
        <dbReference type="EnsemblMetazoa" id="PPA39416.1"/>
    </source>
</evidence>
<protein>
    <submittedName>
        <fullName evidence="1">Uncharacterized protein</fullName>
    </submittedName>
</protein>
<dbReference type="EnsemblMetazoa" id="PPA39416.1">
    <property type="protein sequence ID" value="PPA39416.1"/>
    <property type="gene ID" value="WBGene00277785"/>
</dbReference>
<organism evidence="1 2">
    <name type="scientific">Pristionchus pacificus</name>
    <name type="common">Parasitic nematode worm</name>
    <dbReference type="NCBI Taxonomy" id="54126"/>
    <lineage>
        <taxon>Eukaryota</taxon>
        <taxon>Metazoa</taxon>
        <taxon>Ecdysozoa</taxon>
        <taxon>Nematoda</taxon>
        <taxon>Chromadorea</taxon>
        <taxon>Rhabditida</taxon>
        <taxon>Rhabditina</taxon>
        <taxon>Diplogasteromorpha</taxon>
        <taxon>Diplogasteroidea</taxon>
        <taxon>Neodiplogasteridae</taxon>
        <taxon>Pristionchus</taxon>
    </lineage>
</organism>
<reference evidence="2" key="1">
    <citation type="journal article" date="2008" name="Nat. Genet.">
        <title>The Pristionchus pacificus genome provides a unique perspective on nematode lifestyle and parasitism.</title>
        <authorList>
            <person name="Dieterich C."/>
            <person name="Clifton S.W."/>
            <person name="Schuster L.N."/>
            <person name="Chinwalla A."/>
            <person name="Delehaunty K."/>
            <person name="Dinkelacker I."/>
            <person name="Fulton L."/>
            <person name="Fulton R."/>
            <person name="Godfrey J."/>
            <person name="Minx P."/>
            <person name="Mitreva M."/>
            <person name="Roeseler W."/>
            <person name="Tian H."/>
            <person name="Witte H."/>
            <person name="Yang S.P."/>
            <person name="Wilson R.K."/>
            <person name="Sommer R.J."/>
        </authorList>
    </citation>
    <scope>NUCLEOTIDE SEQUENCE [LARGE SCALE GENOMIC DNA]</scope>
    <source>
        <strain evidence="2">PS312</strain>
    </source>
</reference>